<keyword evidence="1" id="KW-0175">Coiled coil</keyword>
<accession>A0A067SVK2</accession>
<feature type="region of interest" description="Disordered" evidence="2">
    <location>
        <begin position="316"/>
        <end position="349"/>
    </location>
</feature>
<dbReference type="EMBL" id="KL142395">
    <property type="protein sequence ID" value="KDR70808.1"/>
    <property type="molecule type" value="Genomic_DNA"/>
</dbReference>
<dbReference type="Proteomes" id="UP000027222">
    <property type="component" value="Unassembled WGS sequence"/>
</dbReference>
<proteinExistence type="predicted"/>
<dbReference type="InterPro" id="IPR041320">
    <property type="entry name" value="CxC1"/>
</dbReference>
<dbReference type="Pfam" id="PF18758">
    <property type="entry name" value="KDZ"/>
    <property type="match status" value="1"/>
</dbReference>
<feature type="compositionally biased region" description="Basic and acidic residues" evidence="2">
    <location>
        <begin position="316"/>
        <end position="342"/>
    </location>
</feature>
<dbReference type="OrthoDB" id="3237105at2759"/>
<dbReference type="HOGENOM" id="CLU_004552_10_1_1"/>
<dbReference type="PANTHER" id="PTHR33096">
    <property type="entry name" value="CXC2 DOMAIN-CONTAINING PROTEIN"/>
    <property type="match status" value="1"/>
</dbReference>
<dbReference type="PANTHER" id="PTHR33096:SF1">
    <property type="entry name" value="CXC1-LIKE CYSTEINE CLUSTER ASSOCIATED WITH KDZ TRANSPOSASES DOMAIN-CONTAINING PROTEIN"/>
    <property type="match status" value="1"/>
</dbReference>
<dbReference type="AlphaFoldDB" id="A0A067SVK2"/>
<feature type="domain" description="CxC1-like cysteine cluster associated with KDZ transposases" evidence="3">
    <location>
        <begin position="80"/>
        <end position="157"/>
    </location>
</feature>
<name>A0A067SVK2_GALM3</name>
<feature type="region of interest" description="Disordered" evidence="2">
    <location>
        <begin position="227"/>
        <end position="247"/>
    </location>
</feature>
<dbReference type="InterPro" id="IPR040521">
    <property type="entry name" value="KDZ"/>
</dbReference>
<sequence>MPESIERTGDETNDPLVDLDDSEVDQQRIAKKQRQWRKWSEDIIPALLKPYLTLLSETAGLHDMSRIDNIHGCTGCADGRLLNVSCIYFQKIEKIVLCTCTEPALQLLSRGLFPCAPSEPTLAVDLNVLEFAQGLFVNAAPNTTAWCETLEGFLSARDFKLTTRDSLRGRFGNALHWYATLVDTKNLMIRDYLDQVRGSILAMDDDNDNTEENDIIMHEPQALPDVEMSDASSPVDGLPTPKHPDRPSEYLRERCPLCFGGDNWKKNDDLVDVIVCIDACFTQKRRKSQGKAWQEPRVHPETIFVPTEELVAMEEKVETVRPSKKKNDNKAKQSKEKEKETGGPDYEPGMKVPSAVLNECHDSFLAADERRIKANTVFFADTALMGILCRHDRVLWLANMTSAGEKQHYALALLHKLFEHIPKSMRVGLLYDIGCQLHRSCTKFDFLGDFQDRIVFGISVFHAYGHQWPCQIIYHPRKCRGFGLTDGEGCERFWSAIKALIPSCRVSSYFNRIYTIDTKIKHLDRKSMLDLGIWLRRKWISTGNRKAEAAEILEELYNQGYTEEFLREQWDNQVAEQTKPLKRQSKNLANKEIEEILALTKNVENNKEDLNSLEKMLVDGEYKDGLDPTSVTESIEELNIKVKKIQSAIAYKRGKLSVDGRLSLKNLMGNEFLKIRMNALALKQRIRDRLRQRKFEIESLERAYRNTMNHSKLQKHTEQSFKKKEPGIQALARNYNKLCSELVKLIDSRKAPRGAVAPLQIQLDGLFKLDVDDDIWQDIGLTDDNDNPLEIPAWLGNEDVRIGIKALLEYDRCIEEQRRLREEKLSMQQWIQEEWEILMVALNWAKTHPDVIFQLKERKKYLLRLCVAWKPQVLVIPDIFNDSWGPNEAEIAEAKKLEITERVWGPSDAEMAEENEFEVRERVYEEDEEADFVGEEQEDIDEAELLDNIEVNAMEMNVETIS</sequence>
<evidence type="ECO:0000313" key="5">
    <source>
        <dbReference type="Proteomes" id="UP000027222"/>
    </source>
</evidence>
<organism evidence="4 5">
    <name type="scientific">Galerina marginata (strain CBS 339.88)</name>
    <dbReference type="NCBI Taxonomy" id="685588"/>
    <lineage>
        <taxon>Eukaryota</taxon>
        <taxon>Fungi</taxon>
        <taxon>Dikarya</taxon>
        <taxon>Basidiomycota</taxon>
        <taxon>Agaricomycotina</taxon>
        <taxon>Agaricomycetes</taxon>
        <taxon>Agaricomycetidae</taxon>
        <taxon>Agaricales</taxon>
        <taxon>Agaricineae</taxon>
        <taxon>Strophariaceae</taxon>
        <taxon>Galerina</taxon>
    </lineage>
</organism>
<keyword evidence="5" id="KW-1185">Reference proteome</keyword>
<feature type="coiled-coil region" evidence="1">
    <location>
        <begin position="586"/>
        <end position="616"/>
    </location>
</feature>
<gene>
    <name evidence="4" type="ORF">GALMADRAFT_75558</name>
</gene>
<protein>
    <recommendedName>
        <fullName evidence="3">CxC1-like cysteine cluster associated with KDZ transposases domain-containing protein</fullName>
    </recommendedName>
</protein>
<evidence type="ECO:0000259" key="3">
    <source>
        <dbReference type="Pfam" id="PF18802"/>
    </source>
</evidence>
<evidence type="ECO:0000313" key="4">
    <source>
        <dbReference type="EMBL" id="KDR70808.1"/>
    </source>
</evidence>
<dbReference type="Pfam" id="PF18802">
    <property type="entry name" value="CxC1"/>
    <property type="match status" value="1"/>
</dbReference>
<dbReference type="STRING" id="685588.A0A067SVK2"/>
<reference evidence="5" key="1">
    <citation type="journal article" date="2014" name="Proc. Natl. Acad. Sci. U.S.A.">
        <title>Extensive sampling of basidiomycete genomes demonstrates inadequacy of the white-rot/brown-rot paradigm for wood decay fungi.</title>
        <authorList>
            <person name="Riley R."/>
            <person name="Salamov A.A."/>
            <person name="Brown D.W."/>
            <person name="Nagy L.G."/>
            <person name="Floudas D."/>
            <person name="Held B.W."/>
            <person name="Levasseur A."/>
            <person name="Lombard V."/>
            <person name="Morin E."/>
            <person name="Otillar R."/>
            <person name="Lindquist E.A."/>
            <person name="Sun H."/>
            <person name="LaButti K.M."/>
            <person name="Schmutz J."/>
            <person name="Jabbour D."/>
            <person name="Luo H."/>
            <person name="Baker S.E."/>
            <person name="Pisabarro A.G."/>
            <person name="Walton J.D."/>
            <person name="Blanchette R.A."/>
            <person name="Henrissat B."/>
            <person name="Martin F."/>
            <person name="Cullen D."/>
            <person name="Hibbett D.S."/>
            <person name="Grigoriev I.V."/>
        </authorList>
    </citation>
    <scope>NUCLEOTIDE SEQUENCE [LARGE SCALE GENOMIC DNA]</scope>
    <source>
        <strain evidence="5">CBS 339.88</strain>
    </source>
</reference>
<evidence type="ECO:0000256" key="1">
    <source>
        <dbReference type="SAM" id="Coils"/>
    </source>
</evidence>
<evidence type="ECO:0000256" key="2">
    <source>
        <dbReference type="SAM" id="MobiDB-lite"/>
    </source>
</evidence>